<evidence type="ECO:0000313" key="3">
    <source>
        <dbReference type="Proteomes" id="UP001549291"/>
    </source>
</evidence>
<dbReference type="CDD" id="cd04179">
    <property type="entry name" value="DPM_DPG-synthase_like"/>
    <property type="match status" value="1"/>
</dbReference>
<feature type="domain" description="Glycosyltransferase 2-like" evidence="1">
    <location>
        <begin position="36"/>
        <end position="194"/>
    </location>
</feature>
<proteinExistence type="predicted"/>
<dbReference type="InterPro" id="IPR029044">
    <property type="entry name" value="Nucleotide-diphossugar_trans"/>
</dbReference>
<accession>A0ABV2S5Q3</accession>
<organism evidence="2 3">
    <name type="scientific">Bradyrhizobium japonicum</name>
    <dbReference type="NCBI Taxonomy" id="375"/>
    <lineage>
        <taxon>Bacteria</taxon>
        <taxon>Pseudomonadati</taxon>
        <taxon>Pseudomonadota</taxon>
        <taxon>Alphaproteobacteria</taxon>
        <taxon>Hyphomicrobiales</taxon>
        <taxon>Nitrobacteraceae</taxon>
        <taxon>Bradyrhizobium</taxon>
    </lineage>
</organism>
<dbReference type="Proteomes" id="UP001549291">
    <property type="component" value="Unassembled WGS sequence"/>
</dbReference>
<evidence type="ECO:0000259" key="1">
    <source>
        <dbReference type="Pfam" id="PF00535"/>
    </source>
</evidence>
<dbReference type="InterPro" id="IPR050256">
    <property type="entry name" value="Glycosyltransferase_2"/>
</dbReference>
<dbReference type="SUPFAM" id="SSF53448">
    <property type="entry name" value="Nucleotide-diphospho-sugar transferases"/>
    <property type="match status" value="1"/>
</dbReference>
<reference evidence="2 3" key="1">
    <citation type="submission" date="2024-06" db="EMBL/GenBank/DDBJ databases">
        <title>Genomic Encyclopedia of Type Strains, Phase V (KMG-V): Genome sequencing to study the core and pangenomes of soil and plant-associated prokaryotes.</title>
        <authorList>
            <person name="Whitman W."/>
        </authorList>
    </citation>
    <scope>NUCLEOTIDE SEQUENCE [LARGE SCALE GENOMIC DNA]</scope>
    <source>
        <strain evidence="2 3">USDA 160</strain>
    </source>
</reference>
<comment type="caution">
    <text evidence="2">The sequence shown here is derived from an EMBL/GenBank/DDBJ whole genome shotgun (WGS) entry which is preliminary data.</text>
</comment>
<evidence type="ECO:0000313" key="2">
    <source>
        <dbReference type="EMBL" id="MET4724140.1"/>
    </source>
</evidence>
<gene>
    <name evidence="2" type="ORF">ABIF63_008246</name>
</gene>
<sequence length="263" mass="27883">MADMGLGTGINTDLASTDTCRDGAAAPPVAALRILLVIPCFNEEASIGALLSEIAATGRGYHTLVVDDGSSDATAAVASCRSPVARLAQNLGIGGAVQTGIKYAARQDFDFCIQIDGDGQHDPRAIEMLLDAHRKDPTNITIGSRFIDHAGFCSTRMRRAGIRLIVLALNSLFRGGGRITDPTSGMRLLDRSAIAFFAKAYPADFPEPISLAWAMRAGLTVSEVPVEMRARETGVSSIDGLKSASYMIRVLGYILLARLVRAS</sequence>
<protein>
    <submittedName>
        <fullName evidence="2">Glycosyltransferase involved in cell wall biosynthesis</fullName>
    </submittedName>
</protein>
<name>A0ABV2S5Q3_BRAJP</name>
<dbReference type="InterPro" id="IPR001173">
    <property type="entry name" value="Glyco_trans_2-like"/>
</dbReference>
<dbReference type="Pfam" id="PF00535">
    <property type="entry name" value="Glycos_transf_2"/>
    <property type="match status" value="1"/>
</dbReference>
<dbReference type="PANTHER" id="PTHR48090:SF7">
    <property type="entry name" value="RFBJ PROTEIN"/>
    <property type="match status" value="1"/>
</dbReference>
<keyword evidence="3" id="KW-1185">Reference proteome</keyword>
<dbReference type="Gene3D" id="3.90.550.10">
    <property type="entry name" value="Spore Coat Polysaccharide Biosynthesis Protein SpsA, Chain A"/>
    <property type="match status" value="1"/>
</dbReference>
<dbReference type="EMBL" id="JBEPTQ010000002">
    <property type="protein sequence ID" value="MET4724140.1"/>
    <property type="molecule type" value="Genomic_DNA"/>
</dbReference>
<dbReference type="PANTHER" id="PTHR48090">
    <property type="entry name" value="UNDECAPRENYL-PHOSPHATE 4-DEOXY-4-FORMAMIDO-L-ARABINOSE TRANSFERASE-RELATED"/>
    <property type="match status" value="1"/>
</dbReference>